<evidence type="ECO:0000256" key="3">
    <source>
        <dbReference type="ARBA" id="ARBA00022741"/>
    </source>
</evidence>
<dbReference type="NCBIfam" id="TIGR01187">
    <property type="entry name" value="potA"/>
    <property type="match status" value="1"/>
</dbReference>
<dbReference type="Proteomes" id="UP001205046">
    <property type="component" value="Unassembled WGS sequence"/>
</dbReference>
<dbReference type="InterPro" id="IPR003439">
    <property type="entry name" value="ABC_transporter-like_ATP-bd"/>
</dbReference>
<comment type="catalytic activity">
    <reaction evidence="7">
        <text>ATP + H2O + polyamine-[polyamine-binding protein]Side 1 = ADP + phosphate + polyamineSide 2 + [polyamine-binding protein]Side 1.</text>
        <dbReference type="EC" id="7.6.2.11"/>
    </reaction>
</comment>
<dbReference type="SMART" id="SM00382">
    <property type="entry name" value="AAA"/>
    <property type="match status" value="1"/>
</dbReference>
<dbReference type="EMBL" id="JALXMO010000020">
    <property type="protein sequence ID" value="MCT1607290.1"/>
    <property type="molecule type" value="Genomic_DNA"/>
</dbReference>
<dbReference type="PROSITE" id="PS00211">
    <property type="entry name" value="ABC_TRANSPORTER_1"/>
    <property type="match status" value="1"/>
</dbReference>
<evidence type="ECO:0000256" key="4">
    <source>
        <dbReference type="ARBA" id="ARBA00022840"/>
    </source>
</evidence>
<evidence type="ECO:0000256" key="7">
    <source>
        <dbReference type="RuleBase" id="RU364083"/>
    </source>
</evidence>
<dbReference type="InterPro" id="IPR013611">
    <property type="entry name" value="Transp-assoc_OB_typ2"/>
</dbReference>
<protein>
    <recommendedName>
        <fullName evidence="7">Spermidine/putrescine import ATP-binding protein PotA</fullName>
        <ecNumber evidence="7">7.6.2.11</ecNumber>
    </recommendedName>
</protein>
<dbReference type="InterPro" id="IPR005893">
    <property type="entry name" value="PotA-like"/>
</dbReference>
<evidence type="ECO:0000313" key="10">
    <source>
        <dbReference type="Proteomes" id="UP001205046"/>
    </source>
</evidence>
<dbReference type="Pfam" id="PF08402">
    <property type="entry name" value="TOBE_2"/>
    <property type="match status" value="1"/>
</dbReference>
<keyword evidence="10" id="KW-1185">Reference proteome</keyword>
<name>A0ABT2HRG9_9MICC</name>
<dbReference type="PANTHER" id="PTHR42781:SF4">
    <property type="entry name" value="SPERMIDINE_PUTRESCINE IMPORT ATP-BINDING PROTEIN POTA"/>
    <property type="match status" value="1"/>
</dbReference>
<keyword evidence="1 7" id="KW-0813">Transport</keyword>
<comment type="subunit">
    <text evidence="7">The complex is composed of two ATP-binding proteins (PotA), two transmembrane proteins (PotB and PotC) and a solute-binding protein (PotD).</text>
</comment>
<evidence type="ECO:0000256" key="1">
    <source>
        <dbReference type="ARBA" id="ARBA00022448"/>
    </source>
</evidence>
<sequence length="375" mass="41154">MTQTTTTTTVPASADETHLRLENLVKVYDRSSGQRAVDQVSLDIRAGEFVTLLGPSGCGKTTILRTIAGFEEPTSGQVLLGGKNLTRTPPNRRPVSMVFQSYALFPHMTVKENVAYGLKASGVKGREMKQRVEDALALMHLGAYEDRAPSQLSGGQQQRVALARAMVMQPEVMLFDEPLSNLDAALREQMRLDIRRLQRQLGTTAVYVTHDQAEAMAMSDRVVVLNGGRVEQVGTPAEIYRRPASNFVAGFVGRANFLNVQVTQWDEGRAEVLVMGQRLQVPTHLGVGSARHVELLVRPESFRLSPETGEPGPATAEVTSTVFMGDRVEYELDWQSQPLHATVMDPAEEQILPEGSQVSLQIMASRAWLLPGFAS</sequence>
<keyword evidence="6 7" id="KW-0472">Membrane</keyword>
<keyword evidence="4 7" id="KW-0067">ATP-binding</keyword>
<dbReference type="PROSITE" id="PS50893">
    <property type="entry name" value="ABC_TRANSPORTER_2"/>
    <property type="match status" value="1"/>
</dbReference>
<dbReference type="Gene3D" id="3.40.50.300">
    <property type="entry name" value="P-loop containing nucleotide triphosphate hydrolases"/>
    <property type="match status" value="1"/>
</dbReference>
<evidence type="ECO:0000256" key="6">
    <source>
        <dbReference type="ARBA" id="ARBA00023136"/>
    </source>
</evidence>
<dbReference type="GO" id="GO:0005524">
    <property type="term" value="F:ATP binding"/>
    <property type="evidence" value="ECO:0007669"/>
    <property type="project" value="UniProtKB-KW"/>
</dbReference>
<gene>
    <name evidence="7" type="primary">potA</name>
    <name evidence="9" type="ORF">M3B43_08120</name>
</gene>
<reference evidence="9 10" key="1">
    <citation type="submission" date="2022-04" db="EMBL/GenBank/DDBJ databases">
        <title>Human microbiome associated bacterial genomes.</title>
        <authorList>
            <person name="Sandstrom S."/>
            <person name="Salamzade R."/>
            <person name="Kalan L.R."/>
        </authorList>
    </citation>
    <scope>NUCLEOTIDE SEQUENCE [LARGE SCALE GENOMIC DNA]</scope>
    <source>
        <strain evidence="10">p3-SID767</strain>
    </source>
</reference>
<dbReference type="SUPFAM" id="SSF50331">
    <property type="entry name" value="MOP-like"/>
    <property type="match status" value="1"/>
</dbReference>
<organism evidence="9 10">
    <name type="scientific">Nesterenkonia massiliensis</name>
    <dbReference type="NCBI Taxonomy" id="1232429"/>
    <lineage>
        <taxon>Bacteria</taxon>
        <taxon>Bacillati</taxon>
        <taxon>Actinomycetota</taxon>
        <taxon>Actinomycetes</taxon>
        <taxon>Micrococcales</taxon>
        <taxon>Micrococcaceae</taxon>
        <taxon>Nesterenkonia</taxon>
    </lineage>
</organism>
<dbReference type="InterPro" id="IPR017871">
    <property type="entry name" value="ABC_transporter-like_CS"/>
</dbReference>
<comment type="caution">
    <text evidence="9">The sequence shown here is derived from an EMBL/GenBank/DDBJ whole genome shotgun (WGS) entry which is preliminary data.</text>
</comment>
<evidence type="ECO:0000256" key="5">
    <source>
        <dbReference type="ARBA" id="ARBA00022967"/>
    </source>
</evidence>
<comment type="function">
    <text evidence="7">Part of the ABC transporter complex PotABCD involved in spermidine/putrescine import. Responsible for energy coupling to the transport system.</text>
</comment>
<keyword evidence="2 7" id="KW-1003">Cell membrane</keyword>
<dbReference type="InterPro" id="IPR003593">
    <property type="entry name" value="AAA+_ATPase"/>
</dbReference>
<dbReference type="PANTHER" id="PTHR42781">
    <property type="entry name" value="SPERMIDINE/PUTRESCINE IMPORT ATP-BINDING PROTEIN POTA"/>
    <property type="match status" value="1"/>
</dbReference>
<proteinExistence type="inferred from homology"/>
<dbReference type="InterPro" id="IPR050093">
    <property type="entry name" value="ABC_SmlMolc_Importer"/>
</dbReference>
<dbReference type="Pfam" id="PF00005">
    <property type="entry name" value="ABC_tran"/>
    <property type="match status" value="1"/>
</dbReference>
<dbReference type="RefSeq" id="WP_233722117.1">
    <property type="nucleotide sequence ID" value="NZ_CABKSP010000001.1"/>
</dbReference>
<dbReference type="Gene3D" id="2.40.50.100">
    <property type="match status" value="1"/>
</dbReference>
<keyword evidence="3 7" id="KW-0547">Nucleotide-binding</keyword>
<keyword evidence="5 7" id="KW-1278">Translocase</keyword>
<evidence type="ECO:0000259" key="8">
    <source>
        <dbReference type="PROSITE" id="PS50893"/>
    </source>
</evidence>
<dbReference type="InterPro" id="IPR008995">
    <property type="entry name" value="Mo/tungstate-bd_C_term_dom"/>
</dbReference>
<dbReference type="InterPro" id="IPR027417">
    <property type="entry name" value="P-loop_NTPase"/>
</dbReference>
<feature type="domain" description="ABC transporter" evidence="8">
    <location>
        <begin position="19"/>
        <end position="252"/>
    </location>
</feature>
<accession>A0ABT2HRG9</accession>
<evidence type="ECO:0000313" key="9">
    <source>
        <dbReference type="EMBL" id="MCT1607290.1"/>
    </source>
</evidence>
<dbReference type="SUPFAM" id="SSF52540">
    <property type="entry name" value="P-loop containing nucleoside triphosphate hydrolases"/>
    <property type="match status" value="1"/>
</dbReference>
<comment type="similarity">
    <text evidence="7">Belongs to the ABC transporter superfamily. Spermidine/putrescine importer (TC 3.A.1.11.1) family.</text>
</comment>
<dbReference type="EC" id="7.6.2.11" evidence="7"/>
<evidence type="ECO:0000256" key="2">
    <source>
        <dbReference type="ARBA" id="ARBA00022475"/>
    </source>
</evidence>